<dbReference type="NCBIfam" id="TIGR01439">
    <property type="entry name" value="lp_hng_hel_AbrB"/>
    <property type="match status" value="1"/>
</dbReference>
<dbReference type="AlphaFoldDB" id="A0A540VF00"/>
<dbReference type="Gene3D" id="2.10.260.10">
    <property type="match status" value="1"/>
</dbReference>
<dbReference type="SUPFAM" id="SSF89447">
    <property type="entry name" value="AbrB/MazE/MraZ-like"/>
    <property type="match status" value="1"/>
</dbReference>
<evidence type="ECO:0000313" key="3">
    <source>
        <dbReference type="Proteomes" id="UP000315400"/>
    </source>
</evidence>
<evidence type="ECO:0000259" key="1">
    <source>
        <dbReference type="SMART" id="SM00966"/>
    </source>
</evidence>
<dbReference type="EMBL" id="VIFK01000384">
    <property type="protein sequence ID" value="TQE95335.1"/>
    <property type="molecule type" value="Genomic_DNA"/>
</dbReference>
<sequence>MGTIKITAKRQATIPAEVCDELGIQPGDSVSLTPIIINDQRVWVMAPKTSAKVDWSWIGQAKVNETKSHDIEDIRASIGARLGADKS</sequence>
<dbReference type="GO" id="GO:0003677">
    <property type="term" value="F:DNA binding"/>
    <property type="evidence" value="ECO:0007669"/>
    <property type="project" value="UniProtKB-KW"/>
</dbReference>
<dbReference type="InterPro" id="IPR037914">
    <property type="entry name" value="SpoVT-AbrB_sf"/>
</dbReference>
<protein>
    <submittedName>
        <fullName evidence="2">AbrB/MazE/SpoVT family DNA-binding domain-containing protein</fullName>
    </submittedName>
</protein>
<organism evidence="2 3">
    <name type="scientific">Spiribacter salinus</name>
    <dbReference type="NCBI Taxonomy" id="1335746"/>
    <lineage>
        <taxon>Bacteria</taxon>
        <taxon>Pseudomonadati</taxon>
        <taxon>Pseudomonadota</taxon>
        <taxon>Gammaproteobacteria</taxon>
        <taxon>Chromatiales</taxon>
        <taxon>Ectothiorhodospiraceae</taxon>
        <taxon>Spiribacter</taxon>
    </lineage>
</organism>
<comment type="caution">
    <text evidence="2">The sequence shown here is derived from an EMBL/GenBank/DDBJ whole genome shotgun (WGS) entry which is preliminary data.</text>
</comment>
<evidence type="ECO:0000313" key="2">
    <source>
        <dbReference type="EMBL" id="TQE95335.1"/>
    </source>
</evidence>
<feature type="domain" description="SpoVT-AbrB" evidence="1">
    <location>
        <begin position="4"/>
        <end position="53"/>
    </location>
</feature>
<reference evidence="2 3" key="1">
    <citation type="submission" date="2019-06" db="EMBL/GenBank/DDBJ databases">
        <title>Metagenome assembled Genome of Spiribacter salinus SL48-SHIP from the microbial mat of Salt Lake 48 (Novosibirsk region, Russia).</title>
        <authorList>
            <person name="Shipova A."/>
            <person name="Rozanov A.S."/>
            <person name="Bryanskaya A.V."/>
            <person name="Peltek S.E."/>
        </authorList>
    </citation>
    <scope>NUCLEOTIDE SEQUENCE [LARGE SCALE GENOMIC DNA]</scope>
    <source>
        <strain evidence="2">SL48-SHIP-2</strain>
    </source>
</reference>
<accession>A0A540VF00</accession>
<dbReference type="Pfam" id="PF04014">
    <property type="entry name" value="MazE_antitoxin"/>
    <property type="match status" value="1"/>
</dbReference>
<dbReference type="SMART" id="SM00966">
    <property type="entry name" value="SpoVT_AbrB"/>
    <property type="match status" value="1"/>
</dbReference>
<keyword evidence="2" id="KW-0238">DNA-binding</keyword>
<proteinExistence type="predicted"/>
<gene>
    <name evidence="2" type="ORF">FKY71_17185</name>
</gene>
<dbReference type="InterPro" id="IPR007159">
    <property type="entry name" value="SpoVT-AbrB_dom"/>
</dbReference>
<name>A0A540VF00_9GAMM</name>
<dbReference type="Proteomes" id="UP000315400">
    <property type="component" value="Unassembled WGS sequence"/>
</dbReference>